<keyword evidence="9 17" id="KW-0675">Receptor</keyword>
<keyword evidence="11" id="KW-1071">Ligand-gated ion channel</keyword>
<evidence type="ECO:0000256" key="5">
    <source>
        <dbReference type="ARBA" id="ARBA00022692"/>
    </source>
</evidence>
<evidence type="ECO:0000259" key="15">
    <source>
        <dbReference type="Pfam" id="PF10613"/>
    </source>
</evidence>
<dbReference type="InterPro" id="IPR052192">
    <property type="entry name" value="Insect_Ionotropic_Sensory_Rcpt"/>
</dbReference>
<keyword evidence="16" id="KW-1185">Reference proteome</keyword>
<feature type="transmembrane region" description="Helical" evidence="13">
    <location>
        <begin position="348"/>
        <end position="366"/>
    </location>
</feature>
<dbReference type="Pfam" id="PF10613">
    <property type="entry name" value="Lig_chan-Glu_bd"/>
    <property type="match status" value="1"/>
</dbReference>
<dbReference type="GeneID" id="114250845"/>
<keyword evidence="5 13" id="KW-0812">Transmembrane</keyword>
<feature type="transmembrane region" description="Helical" evidence="13">
    <location>
        <begin position="322"/>
        <end position="342"/>
    </location>
</feature>
<evidence type="ECO:0000313" key="16">
    <source>
        <dbReference type="Proteomes" id="UP000504629"/>
    </source>
</evidence>
<keyword evidence="10" id="KW-0325">Glycoprotein</keyword>
<dbReference type="KEGG" id="bman:114250845"/>
<dbReference type="Proteomes" id="UP000504629">
    <property type="component" value="Unplaced"/>
</dbReference>
<feature type="transmembrane region" description="Helical" evidence="13">
    <location>
        <begin position="576"/>
        <end position="598"/>
    </location>
</feature>
<keyword evidence="12" id="KW-0407">Ion channel</keyword>
<evidence type="ECO:0000259" key="14">
    <source>
        <dbReference type="Pfam" id="PF00060"/>
    </source>
</evidence>
<comment type="similarity">
    <text evidence="2">Belongs to the glutamate-gated ion channel (TC 1.A.10.1) family.</text>
</comment>
<dbReference type="RefSeq" id="XP_028040689.1">
    <property type="nucleotide sequence ID" value="XM_028184888.1"/>
</dbReference>
<dbReference type="SUPFAM" id="SSF53850">
    <property type="entry name" value="Periplasmic binding protein-like II"/>
    <property type="match status" value="1"/>
</dbReference>
<evidence type="ECO:0000256" key="3">
    <source>
        <dbReference type="ARBA" id="ARBA00022448"/>
    </source>
</evidence>
<name>A0A6J2KKK5_BOMMA</name>
<keyword evidence="6 13" id="KW-1133">Transmembrane helix</keyword>
<dbReference type="Gene3D" id="3.40.190.10">
    <property type="entry name" value="Periplasmic binding protein-like II"/>
    <property type="match status" value="1"/>
</dbReference>
<comment type="subcellular location">
    <subcellularLocation>
        <location evidence="1">Cell membrane</location>
        <topology evidence="1">Multi-pass membrane protein</topology>
    </subcellularLocation>
</comment>
<feature type="domain" description="Ionotropic glutamate receptor C-terminal" evidence="14">
    <location>
        <begin position="321"/>
        <end position="584"/>
    </location>
</feature>
<evidence type="ECO:0000256" key="8">
    <source>
        <dbReference type="ARBA" id="ARBA00023136"/>
    </source>
</evidence>
<organism evidence="16 17">
    <name type="scientific">Bombyx mandarina</name>
    <name type="common">Wild silk moth</name>
    <name type="synonym">Wild silkworm</name>
    <dbReference type="NCBI Taxonomy" id="7092"/>
    <lineage>
        <taxon>Eukaryota</taxon>
        <taxon>Metazoa</taxon>
        <taxon>Ecdysozoa</taxon>
        <taxon>Arthropoda</taxon>
        <taxon>Hexapoda</taxon>
        <taxon>Insecta</taxon>
        <taxon>Pterygota</taxon>
        <taxon>Neoptera</taxon>
        <taxon>Endopterygota</taxon>
        <taxon>Lepidoptera</taxon>
        <taxon>Glossata</taxon>
        <taxon>Ditrysia</taxon>
        <taxon>Bombycoidea</taxon>
        <taxon>Bombycidae</taxon>
        <taxon>Bombycinae</taxon>
        <taxon>Bombyx</taxon>
    </lineage>
</organism>
<protein>
    <submittedName>
        <fullName evidence="17">Probable glutamate receptor isoform X1</fullName>
    </submittedName>
</protein>
<dbReference type="Gene3D" id="1.10.287.70">
    <property type="match status" value="1"/>
</dbReference>
<dbReference type="AlphaFoldDB" id="A0A6J2KKK5"/>
<accession>A0A6J2KKK5</accession>
<keyword evidence="8 13" id="KW-0472">Membrane</keyword>
<evidence type="ECO:0000256" key="6">
    <source>
        <dbReference type="ARBA" id="ARBA00022989"/>
    </source>
</evidence>
<evidence type="ECO:0000256" key="4">
    <source>
        <dbReference type="ARBA" id="ARBA00022475"/>
    </source>
</evidence>
<dbReference type="InterPro" id="IPR019594">
    <property type="entry name" value="Glu/Gly-bd"/>
</dbReference>
<feature type="domain" description="Ionotropic glutamate receptor L-glutamate and glycine-binding" evidence="15">
    <location>
        <begin position="194"/>
        <end position="305"/>
    </location>
</feature>
<proteinExistence type="inferred from homology"/>
<keyword evidence="4" id="KW-1003">Cell membrane</keyword>
<dbReference type="PANTHER" id="PTHR42643:SF40">
    <property type="entry name" value="IONOTROPIC RECEPTOR 41A-RELATED"/>
    <property type="match status" value="1"/>
</dbReference>
<evidence type="ECO:0000256" key="7">
    <source>
        <dbReference type="ARBA" id="ARBA00023065"/>
    </source>
</evidence>
<evidence type="ECO:0000256" key="1">
    <source>
        <dbReference type="ARBA" id="ARBA00004651"/>
    </source>
</evidence>
<dbReference type="GO" id="GO:0005886">
    <property type="term" value="C:plasma membrane"/>
    <property type="evidence" value="ECO:0007669"/>
    <property type="project" value="UniProtKB-SubCell"/>
</dbReference>
<reference evidence="17" key="1">
    <citation type="submission" date="2025-08" db="UniProtKB">
        <authorList>
            <consortium name="RefSeq"/>
        </authorList>
    </citation>
    <scope>IDENTIFICATION</scope>
    <source>
        <tissue evidence="17">Silk gland</tissue>
    </source>
</reference>
<evidence type="ECO:0000313" key="17">
    <source>
        <dbReference type="RefSeq" id="XP_028040689.1"/>
    </source>
</evidence>
<sequence length="605" mass="69214">MIAIPHFISPIEILLQIIINKYLSESYCLVVISETPLSVKLPMSFTYLDPKKEHFSVETLLKLSEEGCSDYIIRMEDPRQFMNALEEIRPMSMVRRSDKKLVIVPVTDDENSMEPILNLLTMKESSYYAHILLILPTQTERFECLAFNLITHRFVGSDSESKLPIILDRWYSCTNHFENNVYLFPNNLKNLNGKTMKISTFIYKPYVLLDVDTAVAPLGRDGIEIRMIDEFCRWINCTVQIIREDVDLWGEIYENETGIGVIGSVVEGRSDIGIAALYSWYEEWKAMDFSVSVVRSAVICLVPAPRVLECWELPFLPFGKSIWIAVVITFVYASIGLTIAQGCSSNKALLIVFGTIISQAFFPIYFQSQYIVSDSWRIRSVIGWLLVSSLILVSAYGAGLASTFTVPQYEPSIDTVQDLLNSRMEWGANHEAWTFSLALSSEPVAKKLIKQFKIYSFEELQRRSFLRKMAFSLEELPAGTFAIGEYLSKEAVQDMQLMLEFFYFDHCVAMLHKNSPYTEKLSELIGRLHQSGLLLAWESQVSLKYLDYKIQLETRLSRARSDVGDLKPLNFNHVEGIFLIFITGTILSTLFFALEIFIGKQARKK</sequence>
<keyword evidence="3" id="KW-0813">Transport</keyword>
<evidence type="ECO:0000256" key="10">
    <source>
        <dbReference type="ARBA" id="ARBA00023180"/>
    </source>
</evidence>
<evidence type="ECO:0000256" key="11">
    <source>
        <dbReference type="ARBA" id="ARBA00023286"/>
    </source>
</evidence>
<evidence type="ECO:0000256" key="2">
    <source>
        <dbReference type="ARBA" id="ARBA00008685"/>
    </source>
</evidence>
<keyword evidence="7" id="KW-0406">Ion transport</keyword>
<dbReference type="PANTHER" id="PTHR42643">
    <property type="entry name" value="IONOTROPIC RECEPTOR 20A-RELATED"/>
    <property type="match status" value="1"/>
</dbReference>
<dbReference type="OrthoDB" id="8182981at2759"/>
<dbReference type="GO" id="GO:0050906">
    <property type="term" value="P:detection of stimulus involved in sensory perception"/>
    <property type="evidence" value="ECO:0007669"/>
    <property type="project" value="UniProtKB-ARBA"/>
</dbReference>
<feature type="transmembrane region" description="Helical" evidence="13">
    <location>
        <begin position="378"/>
        <end position="398"/>
    </location>
</feature>
<evidence type="ECO:0000256" key="13">
    <source>
        <dbReference type="SAM" id="Phobius"/>
    </source>
</evidence>
<gene>
    <name evidence="17" type="primary">LOC114250845</name>
</gene>
<evidence type="ECO:0000256" key="9">
    <source>
        <dbReference type="ARBA" id="ARBA00023170"/>
    </source>
</evidence>
<evidence type="ECO:0000256" key="12">
    <source>
        <dbReference type="ARBA" id="ARBA00023303"/>
    </source>
</evidence>
<dbReference type="GO" id="GO:0015276">
    <property type="term" value="F:ligand-gated monoatomic ion channel activity"/>
    <property type="evidence" value="ECO:0007669"/>
    <property type="project" value="InterPro"/>
</dbReference>
<dbReference type="Pfam" id="PF00060">
    <property type="entry name" value="Lig_chan"/>
    <property type="match status" value="1"/>
</dbReference>
<dbReference type="InterPro" id="IPR001320">
    <property type="entry name" value="Iontro_rcpt_C"/>
</dbReference>